<feature type="domain" description="Glutaredoxin" evidence="1">
    <location>
        <begin position="2"/>
        <end position="61"/>
    </location>
</feature>
<dbReference type="NCBIfam" id="TIGR02196">
    <property type="entry name" value="GlrX_YruB"/>
    <property type="match status" value="1"/>
</dbReference>
<protein>
    <submittedName>
        <fullName evidence="2">NrdH-redoxin</fullName>
    </submittedName>
</protein>
<dbReference type="Proteomes" id="UP000286268">
    <property type="component" value="Chromosome"/>
</dbReference>
<gene>
    <name evidence="2" type="ORF">C1I91_03375</name>
</gene>
<dbReference type="SUPFAM" id="SSF52833">
    <property type="entry name" value="Thioredoxin-like"/>
    <property type="match status" value="1"/>
</dbReference>
<dbReference type="InterPro" id="IPR014025">
    <property type="entry name" value="Glutaredoxin_subgr"/>
</dbReference>
<dbReference type="PANTHER" id="PTHR34386:SF1">
    <property type="entry name" value="GLUTAREDOXIN-LIKE PROTEIN NRDH"/>
    <property type="match status" value="1"/>
</dbReference>
<dbReference type="Pfam" id="PF00462">
    <property type="entry name" value="Glutaredoxin"/>
    <property type="match status" value="1"/>
</dbReference>
<name>A0A3R5QR50_9CLOT</name>
<dbReference type="OrthoDB" id="9795531at2"/>
<proteinExistence type="predicted"/>
<dbReference type="AlphaFoldDB" id="A0A3R5QR50"/>
<evidence type="ECO:0000313" key="2">
    <source>
        <dbReference type="EMBL" id="QAA30775.1"/>
    </source>
</evidence>
<sequence>MVKIYSTSWCPWCVKAKDYFKIKGVEYSEINVADEHEYRNEVYEVSGQRTVPVIDINGQIIVGFDREKIDRALEVR</sequence>
<dbReference type="InterPro" id="IPR051548">
    <property type="entry name" value="Grx-like_ET"/>
</dbReference>
<keyword evidence="3" id="KW-1185">Reference proteome</keyword>
<organism evidence="2 3">
    <name type="scientific">Clostridium manihotivorum</name>
    <dbReference type="NCBI Taxonomy" id="2320868"/>
    <lineage>
        <taxon>Bacteria</taxon>
        <taxon>Bacillati</taxon>
        <taxon>Bacillota</taxon>
        <taxon>Clostridia</taxon>
        <taxon>Eubacteriales</taxon>
        <taxon>Clostridiaceae</taxon>
        <taxon>Clostridium</taxon>
    </lineage>
</organism>
<dbReference type="PROSITE" id="PS51354">
    <property type="entry name" value="GLUTAREDOXIN_2"/>
    <property type="match status" value="1"/>
</dbReference>
<evidence type="ECO:0000259" key="1">
    <source>
        <dbReference type="Pfam" id="PF00462"/>
    </source>
</evidence>
<evidence type="ECO:0000313" key="3">
    <source>
        <dbReference type="Proteomes" id="UP000286268"/>
    </source>
</evidence>
<dbReference type="GO" id="GO:0045454">
    <property type="term" value="P:cell redox homeostasis"/>
    <property type="evidence" value="ECO:0007669"/>
    <property type="project" value="TreeGrafter"/>
</dbReference>
<dbReference type="GO" id="GO:0009055">
    <property type="term" value="F:electron transfer activity"/>
    <property type="evidence" value="ECO:0007669"/>
    <property type="project" value="TreeGrafter"/>
</dbReference>
<dbReference type="EMBL" id="CP025746">
    <property type="protein sequence ID" value="QAA30775.1"/>
    <property type="molecule type" value="Genomic_DNA"/>
</dbReference>
<dbReference type="PRINTS" id="PR00160">
    <property type="entry name" value="GLUTAREDOXIN"/>
</dbReference>
<dbReference type="KEGG" id="cmah:C1I91_03375"/>
<dbReference type="RefSeq" id="WP_128211227.1">
    <property type="nucleotide sequence ID" value="NZ_CP025746.1"/>
</dbReference>
<dbReference type="PANTHER" id="PTHR34386">
    <property type="entry name" value="GLUTAREDOXIN"/>
    <property type="match status" value="1"/>
</dbReference>
<dbReference type="Gene3D" id="3.40.30.10">
    <property type="entry name" value="Glutaredoxin"/>
    <property type="match status" value="1"/>
</dbReference>
<dbReference type="InterPro" id="IPR011911">
    <property type="entry name" value="GlrX_YruB"/>
</dbReference>
<accession>A0A3R5QR50</accession>
<dbReference type="CDD" id="cd02976">
    <property type="entry name" value="NrdH"/>
    <property type="match status" value="1"/>
</dbReference>
<dbReference type="InterPro" id="IPR002109">
    <property type="entry name" value="Glutaredoxin"/>
</dbReference>
<reference evidence="2 3" key="1">
    <citation type="submission" date="2018-01" db="EMBL/GenBank/DDBJ databases">
        <title>Genome Sequencing and Assembly of Anaerobacter polyendosporus strain CT4.</title>
        <authorList>
            <person name="Tachaapaikoon C."/>
            <person name="Sutheeworapong S."/>
            <person name="Jenjaroenpun P."/>
            <person name="Wongsurawat T."/>
            <person name="Nookeaw I."/>
            <person name="Cheawchanlertfa P."/>
            <person name="Kosugi A."/>
            <person name="Cheevadhanarak S."/>
            <person name="Ratanakhanokchai K."/>
        </authorList>
    </citation>
    <scope>NUCLEOTIDE SEQUENCE [LARGE SCALE GENOMIC DNA]</scope>
    <source>
        <strain evidence="2 3">CT4</strain>
    </source>
</reference>
<dbReference type="InterPro" id="IPR036249">
    <property type="entry name" value="Thioredoxin-like_sf"/>
</dbReference>